<proteinExistence type="predicted"/>
<keyword evidence="2" id="KW-1185">Reference proteome</keyword>
<comment type="caution">
    <text evidence="1">The sequence shown here is derived from an EMBL/GenBank/DDBJ whole genome shotgun (WGS) entry which is preliminary data.</text>
</comment>
<dbReference type="EMBL" id="BMAV01002143">
    <property type="protein sequence ID" value="GFY40841.1"/>
    <property type="molecule type" value="Genomic_DNA"/>
</dbReference>
<dbReference type="Proteomes" id="UP000886998">
    <property type="component" value="Unassembled WGS sequence"/>
</dbReference>
<reference evidence="1" key="1">
    <citation type="submission" date="2020-08" db="EMBL/GenBank/DDBJ databases">
        <title>Multicomponent nature underlies the extraordinary mechanical properties of spider dragline silk.</title>
        <authorList>
            <person name="Kono N."/>
            <person name="Nakamura H."/>
            <person name="Mori M."/>
            <person name="Yoshida Y."/>
            <person name="Ohtoshi R."/>
            <person name="Malay A.D."/>
            <person name="Moran D.A.P."/>
            <person name="Tomita M."/>
            <person name="Numata K."/>
            <person name="Arakawa K."/>
        </authorList>
    </citation>
    <scope>NUCLEOTIDE SEQUENCE</scope>
</reference>
<sequence length="107" mass="11646">MTPLLMFWGTHITIQHNNAVCCVLIKSPSVISGLMNRPSIDFFSSAKSQLQSCAIRTNTFLSRYINQAASCVDSPFRHGPGEGRTLNVTPGAVSQDTALFANEQSEN</sequence>
<organism evidence="1 2">
    <name type="scientific">Trichonephila inaurata madagascariensis</name>
    <dbReference type="NCBI Taxonomy" id="2747483"/>
    <lineage>
        <taxon>Eukaryota</taxon>
        <taxon>Metazoa</taxon>
        <taxon>Ecdysozoa</taxon>
        <taxon>Arthropoda</taxon>
        <taxon>Chelicerata</taxon>
        <taxon>Arachnida</taxon>
        <taxon>Araneae</taxon>
        <taxon>Araneomorphae</taxon>
        <taxon>Entelegynae</taxon>
        <taxon>Araneoidea</taxon>
        <taxon>Nephilidae</taxon>
        <taxon>Trichonephila</taxon>
        <taxon>Trichonephila inaurata</taxon>
    </lineage>
</organism>
<accession>A0A8X6WVZ4</accession>
<gene>
    <name evidence="1" type="ORF">TNIN_302651</name>
</gene>
<evidence type="ECO:0000313" key="1">
    <source>
        <dbReference type="EMBL" id="GFY40841.1"/>
    </source>
</evidence>
<dbReference type="OrthoDB" id="10280089at2759"/>
<evidence type="ECO:0000313" key="2">
    <source>
        <dbReference type="Proteomes" id="UP000886998"/>
    </source>
</evidence>
<protein>
    <submittedName>
        <fullName evidence="1">Uncharacterized protein</fullName>
    </submittedName>
</protein>
<name>A0A8X6WVZ4_9ARAC</name>
<dbReference type="AlphaFoldDB" id="A0A8X6WVZ4"/>